<organism evidence="1 2">
    <name type="scientific">Candidatus Mycosynbacter amalyticus</name>
    <dbReference type="NCBI Taxonomy" id="2665156"/>
    <lineage>
        <taxon>Bacteria</taxon>
        <taxon>Candidatus Saccharimonadota</taxon>
        <taxon>Candidatus Saccharimonadota incertae sedis</taxon>
        <taxon>Candidatus Mycosynbacter</taxon>
    </lineage>
</organism>
<reference evidence="1" key="1">
    <citation type="journal article" date="2021" name="Nat. Microbiol.">
        <title>Cocultivation of an ultrasmall environmental parasitic bacterium with lytic ability against bacteria associated with wastewater foams.</title>
        <authorList>
            <person name="Batinovic S."/>
            <person name="Rose J.J.A."/>
            <person name="Ratcliffe J."/>
            <person name="Seviour R.J."/>
            <person name="Petrovski S."/>
        </authorList>
    </citation>
    <scope>NUCLEOTIDE SEQUENCE</scope>
    <source>
        <strain evidence="1">JR1</strain>
    </source>
</reference>
<gene>
    <name evidence="1" type="ORF">GII36_02390</name>
</gene>
<dbReference type="Proteomes" id="UP001059824">
    <property type="component" value="Chromosome"/>
</dbReference>
<proteinExistence type="predicted"/>
<dbReference type="AlphaFoldDB" id="A0A857MLM0"/>
<protein>
    <submittedName>
        <fullName evidence="1">Uncharacterized protein</fullName>
    </submittedName>
</protein>
<evidence type="ECO:0000313" key="2">
    <source>
        <dbReference type="Proteomes" id="UP001059824"/>
    </source>
</evidence>
<dbReference type="EMBL" id="CP045921">
    <property type="protein sequence ID" value="QHN42695.1"/>
    <property type="molecule type" value="Genomic_DNA"/>
</dbReference>
<sequence>MFCSDELIPSSRRKEVMSDTQQRLAVIGGVESALKRLAHISPNAAEHSMIPVRADITVSLEQFGAETPNATLCLRGSVVKVTKVDTQGNPALFSVHKDTGRGNSAPLAVIKPAKPRGYTHKVEFSDAALRHGVVVLHPAEEA</sequence>
<keyword evidence="2" id="KW-1185">Reference proteome</keyword>
<accession>A0A857MLM0</accession>
<dbReference type="KEGG" id="mama:GII36_02390"/>
<evidence type="ECO:0000313" key="1">
    <source>
        <dbReference type="EMBL" id="QHN42695.1"/>
    </source>
</evidence>
<dbReference type="RefSeq" id="WP_260764182.1">
    <property type="nucleotide sequence ID" value="NZ_CP045921.1"/>
</dbReference>
<name>A0A857MLM0_9BACT</name>